<dbReference type="AlphaFoldDB" id="A0A662D382"/>
<protein>
    <recommendedName>
        <fullName evidence="6 15">tRNA (guanine-N(1)-)-methyltransferase</fullName>
        <ecNumber evidence="5 15">2.1.1.228</ecNumber>
    </recommendedName>
    <alternativeName>
        <fullName evidence="12 15">M1G-methyltransferase</fullName>
    </alternativeName>
    <alternativeName>
        <fullName evidence="13 15">tRNA [GM37] methyltransferase</fullName>
    </alternativeName>
</protein>
<evidence type="ECO:0000256" key="11">
    <source>
        <dbReference type="ARBA" id="ARBA00022694"/>
    </source>
</evidence>
<evidence type="ECO:0000256" key="8">
    <source>
        <dbReference type="ARBA" id="ARBA00022603"/>
    </source>
</evidence>
<comment type="caution">
    <text evidence="19">The sequence shown here is derived from an EMBL/GenBank/DDBJ whole genome shotgun (WGS) entry which is preliminary data.</text>
</comment>
<dbReference type="NCBIfam" id="NF000648">
    <property type="entry name" value="PRK00026.1"/>
    <property type="match status" value="1"/>
</dbReference>
<keyword evidence="8 15" id="KW-0489">Methyltransferase</keyword>
<comment type="similarity">
    <text evidence="3 15 17">Belongs to the RNA methyltransferase TrmD family.</text>
</comment>
<comment type="function">
    <text evidence="1 15 17">Specifically methylates guanosine-37 in various tRNAs.</text>
</comment>
<comment type="subunit">
    <text evidence="4 15 17">Homodimer.</text>
</comment>
<keyword evidence="9 15" id="KW-0808">Transferase</keyword>
<dbReference type="InterPro" id="IPR016009">
    <property type="entry name" value="tRNA_MeTrfase_TRMD/TRM10"/>
</dbReference>
<comment type="catalytic activity">
    <reaction evidence="14 15 17">
        <text>guanosine(37) in tRNA + S-adenosyl-L-methionine = N(1)-methylguanosine(37) in tRNA + S-adenosyl-L-homocysteine + H(+)</text>
        <dbReference type="Rhea" id="RHEA:36899"/>
        <dbReference type="Rhea" id="RHEA-COMP:10145"/>
        <dbReference type="Rhea" id="RHEA-COMP:10147"/>
        <dbReference type="ChEBI" id="CHEBI:15378"/>
        <dbReference type="ChEBI" id="CHEBI:57856"/>
        <dbReference type="ChEBI" id="CHEBI:59789"/>
        <dbReference type="ChEBI" id="CHEBI:73542"/>
        <dbReference type="ChEBI" id="CHEBI:74269"/>
        <dbReference type="EC" id="2.1.1.228"/>
    </reaction>
</comment>
<evidence type="ECO:0000256" key="3">
    <source>
        <dbReference type="ARBA" id="ARBA00007630"/>
    </source>
</evidence>
<evidence type="ECO:0000256" key="16">
    <source>
        <dbReference type="PIRSR" id="PIRSR000386-1"/>
    </source>
</evidence>
<dbReference type="FunFam" id="1.10.1270.20:FF:000001">
    <property type="entry name" value="tRNA (guanine-N(1)-)-methyltransferase"/>
    <property type="match status" value="1"/>
</dbReference>
<dbReference type="Gene3D" id="1.10.1270.20">
    <property type="entry name" value="tRNA(m1g37)methyltransferase, domain 2"/>
    <property type="match status" value="1"/>
</dbReference>
<name>A0A662D382_UNCAE</name>
<evidence type="ECO:0000256" key="1">
    <source>
        <dbReference type="ARBA" id="ARBA00002634"/>
    </source>
</evidence>
<reference evidence="19 20" key="1">
    <citation type="submission" date="2018-06" db="EMBL/GenBank/DDBJ databases">
        <title>Extensive metabolic versatility and redundancy in microbially diverse, dynamic hydrothermal sediments.</title>
        <authorList>
            <person name="Dombrowski N."/>
            <person name="Teske A."/>
            <person name="Baker B.J."/>
        </authorList>
    </citation>
    <scope>NUCLEOTIDE SEQUENCE [LARGE SCALE GENOMIC DNA]</scope>
    <source>
        <strain evidence="19">B7_G13</strain>
    </source>
</reference>
<dbReference type="NCBIfam" id="TIGR00088">
    <property type="entry name" value="trmD"/>
    <property type="match status" value="1"/>
</dbReference>
<dbReference type="Proteomes" id="UP000277457">
    <property type="component" value="Unassembled WGS sequence"/>
</dbReference>
<evidence type="ECO:0000256" key="17">
    <source>
        <dbReference type="RuleBase" id="RU003464"/>
    </source>
</evidence>
<keyword evidence="11 15" id="KW-0819">tRNA processing</keyword>
<evidence type="ECO:0000256" key="10">
    <source>
        <dbReference type="ARBA" id="ARBA00022691"/>
    </source>
</evidence>
<accession>A0A662D382</accession>
<dbReference type="EC" id="2.1.1.228" evidence="5 15"/>
<proteinExistence type="inferred from homology"/>
<sequence>MRVDIVTLFPSMFQGPFEESIIKRAREKGILSIYIHNLRQFTHNKHRTVDDVPFGGGGGMVMKPEPLFEAVEKIKEKVGAVRVILLSPQGVPFDQGKAKELAKVKNLIFVCGRYEGVDERVREHLVDEEISIGDYVLTGGELAAMVVVDVVARMLPGVLGCEKSAKEDSFYEGLLDYPHYTRPMEFRGWKVPEVLLSGNHQEIRRWRRKKMLEVTLKKRPDLLERAKLDQEDKKLLSEIKGLFDAGKDKENRGKI</sequence>
<evidence type="ECO:0000259" key="18">
    <source>
        <dbReference type="Pfam" id="PF01746"/>
    </source>
</evidence>
<dbReference type="InterPro" id="IPR002649">
    <property type="entry name" value="tRNA_m1G_MeTrfase_TrmD"/>
</dbReference>
<evidence type="ECO:0000256" key="13">
    <source>
        <dbReference type="ARBA" id="ARBA00033392"/>
    </source>
</evidence>
<evidence type="ECO:0000256" key="9">
    <source>
        <dbReference type="ARBA" id="ARBA00022679"/>
    </source>
</evidence>
<dbReference type="GO" id="GO:0005829">
    <property type="term" value="C:cytosol"/>
    <property type="evidence" value="ECO:0007669"/>
    <property type="project" value="TreeGrafter"/>
</dbReference>
<evidence type="ECO:0000256" key="6">
    <source>
        <dbReference type="ARBA" id="ARBA00014679"/>
    </source>
</evidence>
<dbReference type="PIRSF" id="PIRSF000386">
    <property type="entry name" value="tRNA_mtase"/>
    <property type="match status" value="1"/>
</dbReference>
<feature type="binding site" evidence="15 16">
    <location>
        <begin position="132"/>
        <end position="137"/>
    </location>
    <ligand>
        <name>S-adenosyl-L-methionine</name>
        <dbReference type="ChEBI" id="CHEBI:59789"/>
    </ligand>
</feature>
<evidence type="ECO:0000313" key="19">
    <source>
        <dbReference type="EMBL" id="RLE08723.1"/>
    </source>
</evidence>
<comment type="subcellular location">
    <subcellularLocation>
        <location evidence="2 15 17">Cytoplasm</location>
    </subcellularLocation>
</comment>
<dbReference type="EMBL" id="QMPY01000010">
    <property type="protein sequence ID" value="RLE08723.1"/>
    <property type="molecule type" value="Genomic_DNA"/>
</dbReference>
<feature type="binding site" evidence="15 16">
    <location>
        <position position="112"/>
    </location>
    <ligand>
        <name>S-adenosyl-L-methionine</name>
        <dbReference type="ChEBI" id="CHEBI:59789"/>
    </ligand>
</feature>
<evidence type="ECO:0000256" key="14">
    <source>
        <dbReference type="ARBA" id="ARBA00047783"/>
    </source>
</evidence>
<evidence type="ECO:0000256" key="12">
    <source>
        <dbReference type="ARBA" id="ARBA00029736"/>
    </source>
</evidence>
<evidence type="ECO:0000256" key="4">
    <source>
        <dbReference type="ARBA" id="ARBA00011738"/>
    </source>
</evidence>
<evidence type="ECO:0000313" key="20">
    <source>
        <dbReference type="Proteomes" id="UP000277457"/>
    </source>
</evidence>
<dbReference type="InterPro" id="IPR029028">
    <property type="entry name" value="Alpha/beta_knot_MTases"/>
</dbReference>
<dbReference type="GO" id="GO:0002939">
    <property type="term" value="P:tRNA N1-guanine methylation"/>
    <property type="evidence" value="ECO:0007669"/>
    <property type="project" value="TreeGrafter"/>
</dbReference>
<evidence type="ECO:0000256" key="5">
    <source>
        <dbReference type="ARBA" id="ARBA00012807"/>
    </source>
</evidence>
<gene>
    <name evidence="15" type="primary">trmD</name>
    <name evidence="19" type="ORF">DRZ78_00540</name>
</gene>
<evidence type="ECO:0000256" key="7">
    <source>
        <dbReference type="ARBA" id="ARBA00022490"/>
    </source>
</evidence>
<dbReference type="SUPFAM" id="SSF75217">
    <property type="entry name" value="alpha/beta knot"/>
    <property type="match status" value="1"/>
</dbReference>
<dbReference type="Pfam" id="PF01746">
    <property type="entry name" value="tRNA_m1G_MT"/>
    <property type="match status" value="1"/>
</dbReference>
<feature type="domain" description="tRNA methyltransferase TRMD/TRM10-type" evidence="18">
    <location>
        <begin position="1"/>
        <end position="224"/>
    </location>
</feature>
<keyword evidence="10 15" id="KW-0949">S-adenosyl-L-methionine</keyword>
<dbReference type="InterPro" id="IPR023148">
    <property type="entry name" value="tRNA_m1G_MeTrfase_C_sf"/>
</dbReference>
<dbReference type="HAMAP" id="MF_00605">
    <property type="entry name" value="TrmD"/>
    <property type="match status" value="1"/>
</dbReference>
<evidence type="ECO:0000256" key="15">
    <source>
        <dbReference type="HAMAP-Rule" id="MF_00605"/>
    </source>
</evidence>
<keyword evidence="7 15" id="KW-0963">Cytoplasm</keyword>
<dbReference type="CDD" id="cd18080">
    <property type="entry name" value="TrmD-like"/>
    <property type="match status" value="1"/>
</dbReference>
<evidence type="ECO:0000256" key="2">
    <source>
        <dbReference type="ARBA" id="ARBA00004496"/>
    </source>
</evidence>
<dbReference type="PANTHER" id="PTHR46417:SF1">
    <property type="entry name" value="TRNA (GUANINE-N(1)-)-METHYLTRANSFERASE"/>
    <property type="match status" value="1"/>
</dbReference>
<dbReference type="PANTHER" id="PTHR46417">
    <property type="entry name" value="TRNA (GUANINE-N(1)-)-METHYLTRANSFERASE"/>
    <property type="match status" value="1"/>
</dbReference>
<dbReference type="Gene3D" id="3.40.1280.10">
    <property type="match status" value="1"/>
</dbReference>
<organism evidence="19 20">
    <name type="scientific">Aerophobetes bacterium</name>
    <dbReference type="NCBI Taxonomy" id="2030807"/>
    <lineage>
        <taxon>Bacteria</taxon>
        <taxon>Candidatus Aerophobota</taxon>
    </lineage>
</organism>
<dbReference type="InterPro" id="IPR029026">
    <property type="entry name" value="tRNA_m1G_MTases_N"/>
</dbReference>
<dbReference type="GO" id="GO:0052906">
    <property type="term" value="F:tRNA (guanine(37)-N1)-methyltransferase activity"/>
    <property type="evidence" value="ECO:0007669"/>
    <property type="project" value="UniProtKB-UniRule"/>
</dbReference>
<dbReference type="FunFam" id="3.40.1280.10:FF:000001">
    <property type="entry name" value="tRNA (guanine-N(1)-)-methyltransferase"/>
    <property type="match status" value="1"/>
</dbReference>